<feature type="transmembrane region" description="Helical" evidence="1">
    <location>
        <begin position="6"/>
        <end position="25"/>
    </location>
</feature>
<evidence type="ECO:0000256" key="1">
    <source>
        <dbReference type="SAM" id="Phobius"/>
    </source>
</evidence>
<dbReference type="STRING" id="1802069.A2970_01930"/>
<dbReference type="Proteomes" id="UP000178857">
    <property type="component" value="Unassembled WGS sequence"/>
</dbReference>
<organism evidence="2 3">
    <name type="scientific">Candidatus Roizmanbacteria bacterium RIFCSPLOWO2_01_FULL_44_13</name>
    <dbReference type="NCBI Taxonomy" id="1802069"/>
    <lineage>
        <taxon>Bacteria</taxon>
        <taxon>Candidatus Roizmaniibacteriota</taxon>
    </lineage>
</organism>
<comment type="caution">
    <text evidence="2">The sequence shown here is derived from an EMBL/GenBank/DDBJ whole genome shotgun (WGS) entry which is preliminary data.</text>
</comment>
<dbReference type="Gene3D" id="2.60.40.10">
    <property type="entry name" value="Immunoglobulins"/>
    <property type="match status" value="1"/>
</dbReference>
<accession>A0A1F7JBG3</accession>
<keyword evidence="1" id="KW-1133">Transmembrane helix</keyword>
<name>A0A1F7JBG3_9BACT</name>
<evidence type="ECO:0008006" key="4">
    <source>
        <dbReference type="Google" id="ProtNLM"/>
    </source>
</evidence>
<evidence type="ECO:0000313" key="3">
    <source>
        <dbReference type="Proteomes" id="UP000178857"/>
    </source>
</evidence>
<keyword evidence="1" id="KW-0812">Transmembrane</keyword>
<keyword evidence="1" id="KW-0472">Membrane</keyword>
<gene>
    <name evidence="2" type="ORF">A2970_01930</name>
</gene>
<dbReference type="AlphaFoldDB" id="A0A1F7JBG3"/>
<dbReference type="EMBL" id="MGAT01000009">
    <property type="protein sequence ID" value="OGK52942.1"/>
    <property type="molecule type" value="Genomic_DNA"/>
</dbReference>
<proteinExistence type="predicted"/>
<sequence length="144" mass="15843">MKKETVIAIVFGLALGGIVALLILFKGKDIELARNKAIGPKGKEQQLLGEPLKQIQGLELTSPSDGTIVDKNSITLTGKMEKDSLLVIQSPIRDMTARTTSNNFKIDFPLALGENVIKIVAYPKDKTMRAQEKDLKVYFLDSEL</sequence>
<evidence type="ECO:0000313" key="2">
    <source>
        <dbReference type="EMBL" id="OGK52942.1"/>
    </source>
</evidence>
<protein>
    <recommendedName>
        <fullName evidence="4">Bacterial spore germination immunoglobulin-like domain-containing protein</fullName>
    </recommendedName>
</protein>
<reference evidence="2 3" key="1">
    <citation type="journal article" date="2016" name="Nat. Commun.">
        <title>Thousands of microbial genomes shed light on interconnected biogeochemical processes in an aquifer system.</title>
        <authorList>
            <person name="Anantharaman K."/>
            <person name="Brown C.T."/>
            <person name="Hug L.A."/>
            <person name="Sharon I."/>
            <person name="Castelle C.J."/>
            <person name="Probst A.J."/>
            <person name="Thomas B.C."/>
            <person name="Singh A."/>
            <person name="Wilkins M.J."/>
            <person name="Karaoz U."/>
            <person name="Brodie E.L."/>
            <person name="Williams K.H."/>
            <person name="Hubbard S.S."/>
            <person name="Banfield J.F."/>
        </authorList>
    </citation>
    <scope>NUCLEOTIDE SEQUENCE [LARGE SCALE GENOMIC DNA]</scope>
</reference>
<dbReference type="InterPro" id="IPR013783">
    <property type="entry name" value="Ig-like_fold"/>
</dbReference>